<proteinExistence type="predicted"/>
<dbReference type="RefSeq" id="WP_189456531.1">
    <property type="nucleotide sequence ID" value="NZ_BMYD01000003.1"/>
</dbReference>
<name>A0A918W979_9GAMM</name>
<accession>A0A918W979</accession>
<evidence type="ECO:0000256" key="2">
    <source>
        <dbReference type="SAM" id="SignalP"/>
    </source>
</evidence>
<comment type="caution">
    <text evidence="3">The sequence shown here is derived from an EMBL/GenBank/DDBJ whole genome shotgun (WGS) entry which is preliminary data.</text>
</comment>
<keyword evidence="2" id="KW-0732">Signal</keyword>
<organism evidence="3 4">
    <name type="scientific">Cognatilysobacter bugurensis</name>
    <dbReference type="NCBI Taxonomy" id="543356"/>
    <lineage>
        <taxon>Bacteria</taxon>
        <taxon>Pseudomonadati</taxon>
        <taxon>Pseudomonadota</taxon>
        <taxon>Gammaproteobacteria</taxon>
        <taxon>Lysobacterales</taxon>
        <taxon>Lysobacteraceae</taxon>
        <taxon>Cognatilysobacter</taxon>
    </lineage>
</organism>
<reference evidence="3" key="1">
    <citation type="journal article" date="2014" name="Int. J. Syst. Evol. Microbiol.">
        <title>Complete genome sequence of Corynebacterium casei LMG S-19264T (=DSM 44701T), isolated from a smear-ripened cheese.</title>
        <authorList>
            <consortium name="US DOE Joint Genome Institute (JGI-PGF)"/>
            <person name="Walter F."/>
            <person name="Albersmeier A."/>
            <person name="Kalinowski J."/>
            <person name="Ruckert C."/>
        </authorList>
    </citation>
    <scope>NUCLEOTIDE SEQUENCE</scope>
    <source>
        <strain evidence="3">KCTC 23077</strain>
    </source>
</reference>
<gene>
    <name evidence="3" type="ORF">GCM10007067_22370</name>
</gene>
<evidence type="ECO:0000313" key="3">
    <source>
        <dbReference type="EMBL" id="GHA83770.1"/>
    </source>
</evidence>
<dbReference type="EMBL" id="BMYD01000003">
    <property type="protein sequence ID" value="GHA83770.1"/>
    <property type="molecule type" value="Genomic_DNA"/>
</dbReference>
<evidence type="ECO:0000313" key="4">
    <source>
        <dbReference type="Proteomes" id="UP000646426"/>
    </source>
</evidence>
<protein>
    <recommendedName>
        <fullName evidence="5">Secreted protein</fullName>
    </recommendedName>
</protein>
<dbReference type="Proteomes" id="UP000646426">
    <property type="component" value="Unassembled WGS sequence"/>
</dbReference>
<feature type="chain" id="PRO_5036743087" description="Secreted protein" evidence="2">
    <location>
        <begin position="20"/>
        <end position="86"/>
    </location>
</feature>
<feature type="region of interest" description="Disordered" evidence="1">
    <location>
        <begin position="24"/>
        <end position="72"/>
    </location>
</feature>
<sequence length="86" mass="9245">MLRLCCCLLIAFASASAPARDFKYSSPNSGGCPEQTAEVSAADKAKVRPARAPAPVRETKPRPALHGDSGSRTSVRWHSFLPGMFR</sequence>
<evidence type="ECO:0008006" key="5">
    <source>
        <dbReference type="Google" id="ProtNLM"/>
    </source>
</evidence>
<reference evidence="3" key="2">
    <citation type="submission" date="2020-09" db="EMBL/GenBank/DDBJ databases">
        <authorList>
            <person name="Sun Q."/>
            <person name="Kim S."/>
        </authorList>
    </citation>
    <scope>NUCLEOTIDE SEQUENCE</scope>
    <source>
        <strain evidence="3">KCTC 23077</strain>
    </source>
</reference>
<keyword evidence="4" id="KW-1185">Reference proteome</keyword>
<evidence type="ECO:0000256" key="1">
    <source>
        <dbReference type="SAM" id="MobiDB-lite"/>
    </source>
</evidence>
<dbReference type="AlphaFoldDB" id="A0A918W979"/>
<feature type="signal peptide" evidence="2">
    <location>
        <begin position="1"/>
        <end position="19"/>
    </location>
</feature>